<comment type="subcellular location">
    <subcellularLocation>
        <location evidence="1">Membrane</location>
        <topology evidence="1">Single-pass type I membrane protein</topology>
    </subcellularLocation>
</comment>
<dbReference type="InterPro" id="IPR001611">
    <property type="entry name" value="Leu-rich_rpt"/>
</dbReference>
<dbReference type="InterPro" id="IPR051716">
    <property type="entry name" value="Plant_RL_S/T_kinase"/>
</dbReference>
<dbReference type="Gene3D" id="3.80.10.10">
    <property type="entry name" value="Ribonuclease Inhibitor"/>
    <property type="match status" value="2"/>
</dbReference>
<evidence type="ECO:0000256" key="3">
    <source>
        <dbReference type="ARBA" id="ARBA00023170"/>
    </source>
</evidence>
<evidence type="ECO:0000313" key="4">
    <source>
        <dbReference type="EMBL" id="KAK6781460.1"/>
    </source>
</evidence>
<protein>
    <submittedName>
        <fullName evidence="4">Uncharacterized protein</fullName>
    </submittedName>
</protein>
<dbReference type="PANTHER" id="PTHR48053:SF126">
    <property type="entry name" value="MDIS1-INTERACTING RECEPTOR LIKE KINASE 2-LIKE ISOFORM X1"/>
    <property type="match status" value="1"/>
</dbReference>
<dbReference type="InterPro" id="IPR032675">
    <property type="entry name" value="LRR_dom_sf"/>
</dbReference>
<dbReference type="AlphaFoldDB" id="A0AAN8T4B0"/>
<dbReference type="SUPFAM" id="SSF52058">
    <property type="entry name" value="L domain-like"/>
    <property type="match status" value="1"/>
</dbReference>
<dbReference type="EMBL" id="JBANQN010000008">
    <property type="protein sequence ID" value="KAK6781460.1"/>
    <property type="molecule type" value="Genomic_DNA"/>
</dbReference>
<evidence type="ECO:0000256" key="1">
    <source>
        <dbReference type="ARBA" id="ARBA00004479"/>
    </source>
</evidence>
<gene>
    <name evidence="4" type="ORF">RDI58_019256</name>
</gene>
<comment type="caution">
    <text evidence="4">The sequence shown here is derived from an EMBL/GenBank/DDBJ whole genome shotgun (WGS) entry which is preliminary data.</text>
</comment>
<evidence type="ECO:0000256" key="2">
    <source>
        <dbReference type="ARBA" id="ARBA00022729"/>
    </source>
</evidence>
<evidence type="ECO:0000313" key="5">
    <source>
        <dbReference type="Proteomes" id="UP001371456"/>
    </source>
</evidence>
<name>A0AAN8T4B0_SOLBU</name>
<accession>A0AAN8T4B0</accession>
<proteinExistence type="predicted"/>
<dbReference type="Proteomes" id="UP001371456">
    <property type="component" value="Unassembled WGS sequence"/>
</dbReference>
<reference evidence="4 5" key="1">
    <citation type="submission" date="2024-02" db="EMBL/GenBank/DDBJ databases">
        <title>de novo genome assembly of Solanum bulbocastanum strain 11H21.</title>
        <authorList>
            <person name="Hosaka A.J."/>
        </authorList>
    </citation>
    <scope>NUCLEOTIDE SEQUENCE [LARGE SCALE GENOMIC DNA]</scope>
    <source>
        <tissue evidence="4">Young leaves</tissue>
    </source>
</reference>
<keyword evidence="5" id="KW-1185">Reference proteome</keyword>
<sequence length="121" mass="13324">MVRVFHQLQVLNLWNNSFSGSIPSLFSNISTLQTLHLACNSLRGADPRRDWKSSKSAIEDWVPTNCIPASFGNLKNHLKLDLFSNNLGGSLPPEVGNLKAMIHIDLSANKLSNDIPKEIGS</sequence>
<organism evidence="4 5">
    <name type="scientific">Solanum bulbocastanum</name>
    <name type="common">Wild potato</name>
    <dbReference type="NCBI Taxonomy" id="147425"/>
    <lineage>
        <taxon>Eukaryota</taxon>
        <taxon>Viridiplantae</taxon>
        <taxon>Streptophyta</taxon>
        <taxon>Embryophyta</taxon>
        <taxon>Tracheophyta</taxon>
        <taxon>Spermatophyta</taxon>
        <taxon>Magnoliopsida</taxon>
        <taxon>eudicotyledons</taxon>
        <taxon>Gunneridae</taxon>
        <taxon>Pentapetalae</taxon>
        <taxon>asterids</taxon>
        <taxon>lamiids</taxon>
        <taxon>Solanales</taxon>
        <taxon>Solanaceae</taxon>
        <taxon>Solanoideae</taxon>
        <taxon>Solaneae</taxon>
        <taxon>Solanum</taxon>
    </lineage>
</organism>
<dbReference type="GO" id="GO:0016020">
    <property type="term" value="C:membrane"/>
    <property type="evidence" value="ECO:0007669"/>
    <property type="project" value="UniProtKB-SubCell"/>
</dbReference>
<keyword evidence="2" id="KW-0732">Signal</keyword>
<dbReference type="PANTHER" id="PTHR48053">
    <property type="entry name" value="LEUCINE RICH REPEAT FAMILY PROTEIN, EXPRESSED"/>
    <property type="match status" value="1"/>
</dbReference>
<dbReference type="Pfam" id="PF00560">
    <property type="entry name" value="LRR_1"/>
    <property type="match status" value="2"/>
</dbReference>
<keyword evidence="3" id="KW-0675">Receptor</keyword>